<dbReference type="PANTHER" id="PTHR30182">
    <property type="entry name" value="L-SERINE DEHYDRATASE"/>
    <property type="match status" value="1"/>
</dbReference>
<dbReference type="InterPro" id="IPR051318">
    <property type="entry name" value="Fe-S_L-Ser"/>
</dbReference>
<comment type="similarity">
    <text evidence="3">Belongs to the iron-sulfur dependent L-serine dehydratase family.</text>
</comment>
<feature type="domain" description="Serine dehydratase-like alpha subunit" evidence="13">
    <location>
        <begin position="219"/>
        <end position="336"/>
    </location>
</feature>
<comment type="caution">
    <text evidence="15">The sequence shown here is derived from an EMBL/GenBank/DDBJ whole genome shotgun (WGS) entry which is preliminary data.</text>
</comment>
<evidence type="ECO:0000256" key="4">
    <source>
        <dbReference type="ARBA" id="ARBA00012093"/>
    </source>
</evidence>
<accession>A0ABP9M498</accession>
<protein>
    <recommendedName>
        <fullName evidence="4">L-serine ammonia-lyase</fullName>
        <ecNumber evidence="4">4.3.1.17</ecNumber>
    </recommendedName>
    <alternativeName>
        <fullName evidence="11">L-serine deaminase</fullName>
    </alternativeName>
</protein>
<dbReference type="InterPro" id="IPR005131">
    <property type="entry name" value="Ser_deHydtase_bsu"/>
</dbReference>
<feature type="domain" description="Serine dehydratase-like alpha subunit" evidence="13">
    <location>
        <begin position="384"/>
        <end position="526"/>
    </location>
</feature>
<dbReference type="InterPro" id="IPR029009">
    <property type="entry name" value="ASB_dom_sf"/>
</dbReference>
<proteinExistence type="inferred from homology"/>
<sequence>MNAYVSAFELFSIGVGPSSSHTVGPMRAAHDFVVRLREAGVLPRVGRVTCTLYGSLGATGIGHGTPDAVVAGLRGLEPETVDPDAVRSAWSAWPDGQSLELAGIRTVPFARGDVVFAPRTRLPGHPNAMTLEAWASPDDGPARPTAVAGLRETGAPSVAPLVDVSDAGLLARETYYSVGGGFIRREGDQSAPHGGGSSAHGFPLDFASAEELLALCDERGITIAEAARINEESLRPDDEIAARLDRIWDAMAACVEAGLGAGGVLPGMLGVKRRAASIRAQLEAAEKDGRRELPGEWLGAFALAVNEENAAGGRVVTAPTNGAAGIVPAVAMYWWRFLADSGLGAGNAVTPYGELVGSALLGYPGQGATAPESAHWNDEQVAEANRRRGIRRFLLTATALGSLFKANASISGAEGGCQAEVGSACAMAAGGLTAVMGGTNRQIENAAEIAMEHHLGLTCDPVGGLVQIPCIERNAIAASTAVTAARLALRGDGSHYVSLDAVVETMRQTGIDMSHKYKETSEGGLAVNVIEC</sequence>
<keyword evidence="16" id="KW-1185">Reference proteome</keyword>
<evidence type="ECO:0000256" key="5">
    <source>
        <dbReference type="ARBA" id="ARBA00022432"/>
    </source>
</evidence>
<evidence type="ECO:0000256" key="1">
    <source>
        <dbReference type="ARBA" id="ARBA00001966"/>
    </source>
</evidence>
<evidence type="ECO:0000256" key="11">
    <source>
        <dbReference type="ARBA" id="ARBA00041766"/>
    </source>
</evidence>
<evidence type="ECO:0000256" key="9">
    <source>
        <dbReference type="ARBA" id="ARBA00023014"/>
    </source>
</evidence>
<dbReference type="Gene3D" id="3.30.1330.90">
    <property type="entry name" value="D-3-phosphoglycerate dehydrogenase, domain 3"/>
    <property type="match status" value="1"/>
</dbReference>
<evidence type="ECO:0000256" key="10">
    <source>
        <dbReference type="ARBA" id="ARBA00023239"/>
    </source>
</evidence>
<dbReference type="EMBL" id="BAABKZ010000001">
    <property type="protein sequence ID" value="GAA5088599.1"/>
    <property type="molecule type" value="Genomic_DNA"/>
</dbReference>
<evidence type="ECO:0000256" key="2">
    <source>
        <dbReference type="ARBA" id="ARBA00004742"/>
    </source>
</evidence>
<dbReference type="Pfam" id="PF03313">
    <property type="entry name" value="SDH_alpha"/>
    <property type="match status" value="2"/>
</dbReference>
<gene>
    <name evidence="15" type="ORF">GCM10025760_11240</name>
</gene>
<keyword evidence="5" id="KW-0312">Gluconeogenesis</keyword>
<evidence type="ECO:0000256" key="6">
    <source>
        <dbReference type="ARBA" id="ARBA00022485"/>
    </source>
</evidence>
<dbReference type="InterPro" id="IPR005130">
    <property type="entry name" value="Ser_deHydtase-like_asu"/>
</dbReference>
<keyword evidence="7" id="KW-0479">Metal-binding</keyword>
<dbReference type="Proteomes" id="UP001501407">
    <property type="component" value="Unassembled WGS sequence"/>
</dbReference>
<comment type="cofactor">
    <cofactor evidence="1">
        <name>[4Fe-4S] cluster</name>
        <dbReference type="ChEBI" id="CHEBI:49883"/>
    </cofactor>
</comment>
<evidence type="ECO:0000256" key="3">
    <source>
        <dbReference type="ARBA" id="ARBA00008636"/>
    </source>
</evidence>
<evidence type="ECO:0000259" key="13">
    <source>
        <dbReference type="Pfam" id="PF03313"/>
    </source>
</evidence>
<evidence type="ECO:0000256" key="12">
    <source>
        <dbReference type="ARBA" id="ARBA00049406"/>
    </source>
</evidence>
<comment type="pathway">
    <text evidence="2">Carbohydrate biosynthesis; gluconeogenesis.</text>
</comment>
<keyword evidence="6" id="KW-0004">4Fe-4S</keyword>
<dbReference type="RefSeq" id="WP_194412944.1">
    <property type="nucleotide sequence ID" value="NZ_BAABKZ010000001.1"/>
</dbReference>
<organism evidence="15 16">
    <name type="scientific">Microbacterium yannicii</name>
    <dbReference type="NCBI Taxonomy" id="671622"/>
    <lineage>
        <taxon>Bacteria</taxon>
        <taxon>Bacillati</taxon>
        <taxon>Actinomycetota</taxon>
        <taxon>Actinomycetes</taxon>
        <taxon>Micrococcales</taxon>
        <taxon>Microbacteriaceae</taxon>
        <taxon>Microbacterium</taxon>
    </lineage>
</organism>
<name>A0ABP9M498_9MICO</name>
<keyword evidence="8" id="KW-0408">Iron</keyword>
<dbReference type="EC" id="4.3.1.17" evidence="4"/>
<comment type="catalytic activity">
    <reaction evidence="12">
        <text>L-serine = pyruvate + NH4(+)</text>
        <dbReference type="Rhea" id="RHEA:19169"/>
        <dbReference type="ChEBI" id="CHEBI:15361"/>
        <dbReference type="ChEBI" id="CHEBI:28938"/>
        <dbReference type="ChEBI" id="CHEBI:33384"/>
        <dbReference type="EC" id="4.3.1.17"/>
    </reaction>
</comment>
<dbReference type="SUPFAM" id="SSF143548">
    <property type="entry name" value="Serine metabolism enzymes domain"/>
    <property type="match status" value="1"/>
</dbReference>
<keyword evidence="10" id="KW-0456">Lyase</keyword>
<dbReference type="Pfam" id="PF03315">
    <property type="entry name" value="SDH_beta"/>
    <property type="match status" value="1"/>
</dbReference>
<feature type="domain" description="Serine dehydratase beta chain" evidence="14">
    <location>
        <begin position="6"/>
        <end position="136"/>
    </location>
</feature>
<evidence type="ECO:0000256" key="8">
    <source>
        <dbReference type="ARBA" id="ARBA00023004"/>
    </source>
</evidence>
<reference evidence="16" key="1">
    <citation type="journal article" date="2019" name="Int. J. Syst. Evol. Microbiol.">
        <title>The Global Catalogue of Microorganisms (GCM) 10K type strain sequencing project: providing services to taxonomists for standard genome sequencing and annotation.</title>
        <authorList>
            <consortium name="The Broad Institute Genomics Platform"/>
            <consortium name="The Broad Institute Genome Sequencing Center for Infectious Disease"/>
            <person name="Wu L."/>
            <person name="Ma J."/>
        </authorList>
    </citation>
    <scope>NUCLEOTIDE SEQUENCE [LARGE SCALE GENOMIC DNA]</scope>
    <source>
        <strain evidence="16">JCM 18959</strain>
    </source>
</reference>
<evidence type="ECO:0000259" key="14">
    <source>
        <dbReference type="Pfam" id="PF03315"/>
    </source>
</evidence>
<keyword evidence="9" id="KW-0411">Iron-sulfur</keyword>
<evidence type="ECO:0000313" key="16">
    <source>
        <dbReference type="Proteomes" id="UP001501407"/>
    </source>
</evidence>
<evidence type="ECO:0000313" key="15">
    <source>
        <dbReference type="EMBL" id="GAA5088599.1"/>
    </source>
</evidence>
<dbReference type="PANTHER" id="PTHR30182:SF1">
    <property type="entry name" value="L-SERINE DEHYDRATASE 1"/>
    <property type="match status" value="1"/>
</dbReference>
<evidence type="ECO:0000256" key="7">
    <source>
        <dbReference type="ARBA" id="ARBA00022723"/>
    </source>
</evidence>